<name>A0A139IMW3_9PEZI</name>
<feature type="compositionally biased region" description="Polar residues" evidence="1">
    <location>
        <begin position="241"/>
        <end position="260"/>
    </location>
</feature>
<feature type="compositionally biased region" description="Low complexity" evidence="1">
    <location>
        <begin position="454"/>
        <end position="468"/>
    </location>
</feature>
<feature type="compositionally biased region" description="Basic and acidic residues" evidence="1">
    <location>
        <begin position="2591"/>
        <end position="2608"/>
    </location>
</feature>
<feature type="compositionally biased region" description="Low complexity" evidence="1">
    <location>
        <begin position="410"/>
        <end position="432"/>
    </location>
</feature>
<feature type="compositionally biased region" description="Basic and acidic residues" evidence="1">
    <location>
        <begin position="1935"/>
        <end position="1947"/>
    </location>
</feature>
<feature type="compositionally biased region" description="Low complexity" evidence="1">
    <location>
        <begin position="187"/>
        <end position="198"/>
    </location>
</feature>
<feature type="compositionally biased region" description="Polar residues" evidence="1">
    <location>
        <begin position="1414"/>
        <end position="1448"/>
    </location>
</feature>
<evidence type="ECO:0000313" key="2">
    <source>
        <dbReference type="EMBL" id="KXT16000.1"/>
    </source>
</evidence>
<feature type="region of interest" description="Disordered" evidence="1">
    <location>
        <begin position="1"/>
        <end position="561"/>
    </location>
</feature>
<feature type="region of interest" description="Disordered" evidence="1">
    <location>
        <begin position="623"/>
        <end position="966"/>
    </location>
</feature>
<feature type="compositionally biased region" description="Basic and acidic residues" evidence="1">
    <location>
        <begin position="922"/>
        <end position="932"/>
    </location>
</feature>
<feature type="compositionally biased region" description="Basic residues" evidence="1">
    <location>
        <begin position="2498"/>
        <end position="2508"/>
    </location>
</feature>
<feature type="compositionally biased region" description="Polar residues" evidence="1">
    <location>
        <begin position="1893"/>
        <end position="1902"/>
    </location>
</feature>
<feature type="region of interest" description="Disordered" evidence="1">
    <location>
        <begin position="985"/>
        <end position="1203"/>
    </location>
</feature>
<feature type="region of interest" description="Disordered" evidence="1">
    <location>
        <begin position="1799"/>
        <end position="2007"/>
    </location>
</feature>
<accession>A0A139IMW3</accession>
<feature type="compositionally biased region" description="Low complexity" evidence="1">
    <location>
        <begin position="2891"/>
        <end position="2904"/>
    </location>
</feature>
<feature type="compositionally biased region" description="Low complexity" evidence="1">
    <location>
        <begin position="1"/>
        <end position="13"/>
    </location>
</feature>
<feature type="compositionally biased region" description="Polar residues" evidence="1">
    <location>
        <begin position="2301"/>
        <end position="2314"/>
    </location>
</feature>
<feature type="compositionally biased region" description="Polar residues" evidence="1">
    <location>
        <begin position="3030"/>
        <end position="3044"/>
    </location>
</feature>
<feature type="compositionally biased region" description="Basic and acidic residues" evidence="1">
    <location>
        <begin position="1476"/>
        <end position="1487"/>
    </location>
</feature>
<feature type="compositionally biased region" description="Polar residues" evidence="1">
    <location>
        <begin position="2195"/>
        <end position="2207"/>
    </location>
</feature>
<feature type="compositionally biased region" description="Polar residues" evidence="1">
    <location>
        <begin position="2653"/>
        <end position="2662"/>
    </location>
</feature>
<feature type="compositionally biased region" description="Low complexity" evidence="1">
    <location>
        <begin position="2570"/>
        <end position="2581"/>
    </location>
</feature>
<feature type="compositionally biased region" description="Pro residues" evidence="1">
    <location>
        <begin position="2413"/>
        <end position="2423"/>
    </location>
</feature>
<feature type="compositionally biased region" description="Polar residues" evidence="1">
    <location>
        <begin position="2470"/>
        <end position="2482"/>
    </location>
</feature>
<feature type="compositionally biased region" description="Basic and acidic residues" evidence="1">
    <location>
        <begin position="2113"/>
        <end position="2126"/>
    </location>
</feature>
<feature type="compositionally biased region" description="Pro residues" evidence="1">
    <location>
        <begin position="2615"/>
        <end position="2624"/>
    </location>
</feature>
<sequence>MAQNTTPTTPAAPISFKTNVNRHKTQKWVNAAKNNYDGDDWGGYDPYDEYGYEDERPPALPMSASQLPSQRPIPQQPSQEFRRAPPQQPLSRVRTRSFDQGDDGTRSVSAPFPPYTERSGGPTSAASAGRGSNDMPRSRSRPRDFTNPDQVPPPLGMQPMPRGAPPPAQWFPPRKSSLSTGSDYDSQAQAAEARAIAESVTNPGVNTGAANTEKPLPFIRPSDIYKRVPEEMKRQSEEGSRPSSDSLQRVKSGEQSTLTPVQEARESRLFPDTSTAAQLSSNIPPNQDPPSTHSATSTLPPARETSPTLPLLSRVSGFGEDMFSPKAQASEAIPTSSGPTLNTSSIDRTPTTYSSLQNTPTTTRPSPDLDPAAEILAERQQQTAETDLQHNPSVGFRSAVQQAFDEPALSRDSSQSQSGSGRGVSRSDTTSTAGISPIMSHIPTSAFPPIAEETAASSTSSRPASGSTLTGAHRISRKPSPGHSSSGNADHGMPEGFEPGYRRSLDPPSTGTSPARTPALESAADNRLSTPLSAVVAEHDAPDVSDQGAEISEPDLHAETPASGVATLISAPLPTTGRGRSGTDYSMREADLAEQINSSPGKEASLGHAAKNSQDLFLQTHNVQTPTSPLTPTLAGGVGHRADSPAKGRVREIADRYEESSKRNSAASIGSSQSSWSRFGDDEDKPKLKRAGTSQSNLANEVHPEAGSRSLGVLAPARPEFGREESFRPDLPGAWQSEAPTPAVESPPAVSPSMLNTERPDLARSETPVDLTPTTKKYQLQGTTSPERSPVDALKDAGNALAASIVSTHGVGHQTRDFASKEPPAPVEQPEFAPRQVTGQLAPPLLRHETDQSSDPPASVASSFAPTPQPADGSGDGGLQPENAGYFKTVAPLRLRSREPSPEHDDSAAPAHPSHFSNDSAATERDSDRLHQEIVTSLQGTSEGIDRDQDALDAPQNQRRVEQGKDALSAAEIAGVGAAALTAGAAAGAAGAGLQSTSSPRPGLLDTRFSWENKEPQRHSGNFLAANKVDEEPRSPEIYPEAAYERPRSKQLHVMNAEDGDVSPDTPVNEIPPTPPAATTDALGVPQPRRPEAAEAEAEITRSLSQRIRGLKSSDGLVSPITKSQEHLLPETTIGPSSPSQSLREMAPSPISNDDTSARIPSYYAGATDDVPAAPEKDQVTAPAIQAQPAASPSMPRSGPGAVNIPPFRNILALKTADERIKTYNETRGLFADMDTGLSDWLIAMTHKHPDVSVTAAQGKPPPLQTQLSSSGANTWKRGHRPSPSLAGFKQRFASGSSAQVDQQGRSTSFGSGAQTGLDPSDSANKPFGSGAPRIDMDRVQEQMQQRGKEFMKSASVFGGKTASGAKGLLAKGRSKWGGSVRKTGGGEDPKSPSSARIGPSSLSSVATAGLPAKSSNAPLNAKTTLSVGTESSKNVANTTTVEPSNLSAPDGTQVIVQSWPEAIRHESAPPPGVVDDGRKRELDDVVGHGSAQSSSQAEDDIVNATSQKASTSFIPIEGTTSPNASAATEHVSSRDTQSPSTALEVTGLAALTAAAASAKPANTESAKPPESGPASKIAATDPLADSFASLPARPEHARCYSIPLGSEASSEQSQSLNEFLATDAPAESDHENTPTRKEFKLAPSSLASRSQPGLSRQASPNSAAAIRRRERSQTPSSASARSSSSRPLSQAFSRLREKSRSMSRSRKDGSRSRPASLVLSHSNLLEDEGLDSRPAKRVISTDSRSTDEAAAAAALVATGPIDLALDDFSDVAIDHSKSGITSLIMSTDRPVSPQRIEAWNSPEATIPPKTPTNPGDQHRNSESGLVGRLGVLPSPAPTAATFSENGERSAPTEQHKRRTSATAWEKGLEDQFGRALASVPSQTPSEDDGKQMENSGETASPRTHEKGQHASTPRQADFGGKAANASDELQNDDELTKPSEDAEKQDTSPPSTPPPVSRPQQQRKVSDLASLPSQIRRASQPSSPVKALSTSLPSTAAHSRANSQSLAVIVPPVLEATSSRESGLSDAEFVQASPVTIKPAAPALVQHASFKREAAPEDDELHESTPIAPPHSSPWRITHQKATAPDDEELYESTPVVTRLRAPWRDHIAEQERELERLGEERQKSDLMAVPATDASKRENKLAEATPNPYQLSASHPADTVPATAGAGVDGWEDARSEVSAEEGAHESSHHTSTEPTASRHSSVSSLGGGDRAARANVESEEPMSSQAVPAGPKSVPVASPLQKLTTGQVAGPALQPRGPGSGDFSDRFANRQNMQRSGMNERPLSYMPGQRDSAGLVQESISTAQGASSPGINTLPVDFSAMAGPPPGTQPYLQHPAMRLSGHVGPTQYEKMRTSVGSGVLVSPGHSPHDSGDLSGRGSRQSGFFRGDVTAHPTPRNITDQHGLEDLAYGPPTPEEQPPQVPDLSKQGTRRSGLWATFSSRRSSGAKIESDHQSRESSIAPLAGDLAGSSTGAAPPSNVSRPVASSAMERMDSSAKGRKTLTKPHRASSNAIALEPKKKRFSGLKSLLGRSSTSAGHEKADKESSKKLKKVAPVADARAPATPPQSRPAPQSQPSDSATIQGAVTGYAEYERARRREGRTFDKQQQDMRQAGPAPPPQPPQPVDDGGTFVPSGNVPPAEGWYAPRRDQERTASLPSQAFPSAQESDQSSMSSQVMPEFRRLHSLGAAPGRARPMAQVPEAFRPVDASFGRPVKPVGPPLPERSHATPQRPYMPGGPLGYPEQRSMSPTSPMRQRGGSYGSEYANPISGRSEYWPTGQRPFGSVSGASISPINTRSDSGGYGMSHRERMGSLSQEVARSPAKEYSDQQTPFAIALPPGHSRQSSWNIPPDTRPEGPARAATDEFYDAQQYRQVGSPPLPRSAMASPPPGHYQQQQQHYALLQQGISPPPQSEIPMGFPEHFARGQPPPRPPPKVPMIPDEEDTRGPYPSPQYSPEHQPQQMYIHSTSQGASAYQGPRINPPGQQMTQQGWYPRQQAPRPPSQGRYYAQQPQQPQFQYREGYSARPRQPMQRSFTTGHDQSAYNSPHVPQHRRRPSTGYSGRRDDPTVGEEELIMRGASYPGQEWQPQWRE</sequence>
<gene>
    <name evidence="2" type="ORF">AC579_9498</name>
</gene>
<dbReference type="OrthoDB" id="5151921at2759"/>
<feature type="region of interest" description="Disordered" evidence="1">
    <location>
        <begin position="1362"/>
        <end position="1723"/>
    </location>
</feature>
<feature type="compositionally biased region" description="Low complexity" evidence="1">
    <location>
        <begin position="2378"/>
        <end position="2389"/>
    </location>
</feature>
<feature type="region of interest" description="Disordered" evidence="1">
    <location>
        <begin position="2707"/>
        <end position="3091"/>
    </location>
</feature>
<feature type="compositionally biased region" description="Low complexity" evidence="1">
    <location>
        <begin position="665"/>
        <end position="677"/>
    </location>
</feature>
<feature type="compositionally biased region" description="Basic and acidic residues" evidence="1">
    <location>
        <begin position="1695"/>
        <end position="1712"/>
    </location>
</feature>
<feature type="compositionally biased region" description="Polar residues" evidence="1">
    <location>
        <begin position="379"/>
        <end position="392"/>
    </location>
</feature>
<feature type="region of interest" description="Disordered" evidence="1">
    <location>
        <begin position="2113"/>
        <end position="2345"/>
    </location>
</feature>
<comment type="caution">
    <text evidence="2">The sequence shown here is derived from an EMBL/GenBank/DDBJ whole genome shotgun (WGS) entry which is preliminary data.</text>
</comment>
<feature type="region of interest" description="Disordered" evidence="1">
    <location>
        <begin position="2053"/>
        <end position="2078"/>
    </location>
</feature>
<feature type="compositionally biased region" description="Pro residues" evidence="1">
    <location>
        <begin position="2926"/>
        <end position="2936"/>
    </location>
</feature>
<feature type="compositionally biased region" description="Polar residues" evidence="1">
    <location>
        <begin position="199"/>
        <end position="210"/>
    </location>
</feature>
<feature type="compositionally biased region" description="Basic and acidic residues" evidence="1">
    <location>
        <begin position="640"/>
        <end position="662"/>
    </location>
</feature>
<feature type="compositionally biased region" description="Low complexity" evidence="1">
    <location>
        <begin position="985"/>
        <end position="994"/>
    </location>
</feature>
<feature type="compositionally biased region" description="Polar residues" evidence="1">
    <location>
        <begin position="272"/>
        <end position="299"/>
    </location>
</feature>
<reference evidence="2 3" key="1">
    <citation type="submission" date="2015-07" db="EMBL/GenBank/DDBJ databases">
        <title>Comparative genomics of the Sigatoka disease complex on banana suggests a link between parallel evolutionary changes in Pseudocercospora fijiensis and Pseudocercospora eumusae and increased virulence on the banana host.</title>
        <authorList>
            <person name="Chang T.-C."/>
            <person name="Salvucci A."/>
            <person name="Crous P.W."/>
            <person name="Stergiopoulos I."/>
        </authorList>
    </citation>
    <scope>NUCLEOTIDE SEQUENCE [LARGE SCALE GENOMIC DNA]</scope>
    <source>
        <strain evidence="2 3">CBS 116634</strain>
    </source>
</reference>
<feature type="compositionally biased region" description="Basic and acidic residues" evidence="1">
    <location>
        <begin position="223"/>
        <end position="240"/>
    </location>
</feature>
<dbReference type="Proteomes" id="UP000073492">
    <property type="component" value="Unassembled WGS sequence"/>
</dbReference>
<feature type="compositionally biased region" description="Low complexity" evidence="1">
    <location>
        <begin position="2663"/>
        <end position="2675"/>
    </location>
</feature>
<feature type="compositionally biased region" description="Basic and acidic residues" evidence="1">
    <location>
        <begin position="2174"/>
        <end position="2194"/>
    </location>
</feature>
<feature type="compositionally biased region" description="Low complexity" evidence="1">
    <location>
        <begin position="1182"/>
        <end position="1196"/>
    </location>
</feature>
<feature type="compositionally biased region" description="Basic and acidic residues" evidence="1">
    <location>
        <begin position="1628"/>
        <end position="1641"/>
    </location>
</feature>
<feature type="compositionally biased region" description="Low complexity" evidence="1">
    <location>
        <begin position="65"/>
        <end position="79"/>
    </location>
</feature>
<feature type="region of interest" description="Disordered" evidence="1">
    <location>
        <begin position="1255"/>
        <end position="1335"/>
    </location>
</feature>
<feature type="compositionally biased region" description="Polar residues" evidence="1">
    <location>
        <begin position="772"/>
        <end position="787"/>
    </location>
</feature>
<feature type="compositionally biased region" description="Polar residues" evidence="1">
    <location>
        <begin position="1134"/>
        <end position="1143"/>
    </location>
</feature>
<feature type="compositionally biased region" description="Acidic residues" evidence="1">
    <location>
        <begin position="37"/>
        <end position="52"/>
    </location>
</feature>
<evidence type="ECO:0000256" key="1">
    <source>
        <dbReference type="SAM" id="MobiDB-lite"/>
    </source>
</evidence>
<proteinExistence type="predicted"/>
<feature type="compositionally biased region" description="Polar residues" evidence="1">
    <location>
        <begin position="1265"/>
        <end position="1274"/>
    </location>
</feature>
<keyword evidence="3" id="KW-1185">Reference proteome</keyword>
<feature type="compositionally biased region" description="Polar residues" evidence="1">
    <location>
        <begin position="333"/>
        <end position="365"/>
    </location>
</feature>
<protein>
    <submittedName>
        <fullName evidence="2">Uncharacterized protein</fullName>
    </submittedName>
</protein>
<feature type="compositionally biased region" description="Low complexity" evidence="1">
    <location>
        <begin position="1674"/>
        <end position="1694"/>
    </location>
</feature>
<feature type="compositionally biased region" description="Polar residues" evidence="1">
    <location>
        <begin position="1294"/>
        <end position="1315"/>
    </location>
</feature>
<feature type="compositionally biased region" description="Low complexity" evidence="1">
    <location>
        <begin position="1542"/>
        <end position="1564"/>
    </location>
</feature>
<evidence type="ECO:0000313" key="3">
    <source>
        <dbReference type="Proteomes" id="UP000073492"/>
    </source>
</evidence>
<dbReference type="EMBL" id="LFZO01000046">
    <property type="protein sequence ID" value="KXT16000.1"/>
    <property type="molecule type" value="Genomic_DNA"/>
</dbReference>
<feature type="compositionally biased region" description="Low complexity" evidence="1">
    <location>
        <begin position="737"/>
        <end position="753"/>
    </location>
</feature>
<feature type="compositionally biased region" description="Basic and acidic residues" evidence="1">
    <location>
        <begin position="96"/>
        <end position="105"/>
    </location>
</feature>
<feature type="compositionally biased region" description="Polar residues" evidence="1">
    <location>
        <begin position="1972"/>
        <end position="2007"/>
    </location>
</feature>
<feature type="compositionally biased region" description="Polar residues" evidence="1">
    <location>
        <begin position="1504"/>
        <end position="1527"/>
    </location>
</feature>
<feature type="region of interest" description="Disordered" evidence="1">
    <location>
        <begin position="2359"/>
        <end position="2677"/>
    </location>
</feature>
<feature type="compositionally biased region" description="Polar residues" evidence="1">
    <location>
        <begin position="1646"/>
        <end position="1663"/>
    </location>
</feature>
<feature type="compositionally biased region" description="Basic and acidic residues" evidence="1">
    <location>
        <begin position="1009"/>
        <end position="1018"/>
    </location>
</feature>
<feature type="compositionally biased region" description="Polar residues" evidence="1">
    <location>
        <begin position="853"/>
        <end position="866"/>
    </location>
</feature>
<organism evidence="2 3">
    <name type="scientific">Pseudocercospora musae</name>
    <dbReference type="NCBI Taxonomy" id="113226"/>
    <lineage>
        <taxon>Eukaryota</taxon>
        <taxon>Fungi</taxon>
        <taxon>Dikarya</taxon>
        <taxon>Ascomycota</taxon>
        <taxon>Pezizomycotina</taxon>
        <taxon>Dothideomycetes</taxon>
        <taxon>Dothideomycetidae</taxon>
        <taxon>Mycosphaerellales</taxon>
        <taxon>Mycosphaerellaceae</taxon>
        <taxon>Pseudocercospora</taxon>
    </lineage>
</organism>
<feature type="compositionally biased region" description="Polar residues" evidence="1">
    <location>
        <begin position="1608"/>
        <end position="1618"/>
    </location>
</feature>
<dbReference type="STRING" id="113226.A0A139IMW3"/>
<feature type="compositionally biased region" description="Polar residues" evidence="1">
    <location>
        <begin position="176"/>
        <end position="186"/>
    </location>
</feature>
<feature type="compositionally biased region" description="Basic and acidic residues" evidence="1">
    <location>
        <begin position="2538"/>
        <end position="2548"/>
    </location>
</feature>
<feature type="compositionally biased region" description="Pro residues" evidence="1">
    <location>
        <begin position="150"/>
        <end position="170"/>
    </location>
</feature>
<feature type="compositionally biased region" description="Polar residues" evidence="1">
    <location>
        <begin position="2786"/>
        <end position="2798"/>
    </location>
</feature>
<feature type="compositionally biased region" description="Basic and acidic residues" evidence="1">
    <location>
        <begin position="896"/>
        <end position="907"/>
    </location>
</feature>
<feature type="compositionally biased region" description="Polar residues" evidence="1">
    <location>
        <begin position="2951"/>
        <end position="2972"/>
    </location>
</feature>